<dbReference type="AlphaFoldDB" id="A0A9Q0JGG9"/>
<feature type="transmembrane region" description="Helical" evidence="7">
    <location>
        <begin position="35"/>
        <end position="52"/>
    </location>
</feature>
<protein>
    <recommendedName>
        <fullName evidence="8">PGG domain-containing protein</fullName>
    </recommendedName>
</protein>
<evidence type="ECO:0000313" key="10">
    <source>
        <dbReference type="Proteomes" id="UP001141552"/>
    </source>
</evidence>
<feature type="transmembrane region" description="Helical" evidence="7">
    <location>
        <begin position="128"/>
        <end position="149"/>
    </location>
</feature>
<evidence type="ECO:0000256" key="4">
    <source>
        <dbReference type="ARBA" id="ARBA00022989"/>
    </source>
</evidence>
<keyword evidence="10" id="KW-1185">Reference proteome</keyword>
<keyword evidence="2 7" id="KW-0812">Transmembrane</keyword>
<proteinExistence type="predicted"/>
<comment type="caution">
    <text evidence="9">The sequence shown here is derived from an EMBL/GenBank/DDBJ whole genome shotgun (WGS) entry which is preliminary data.</text>
</comment>
<feature type="transmembrane region" description="Helical" evidence="7">
    <location>
        <begin position="161"/>
        <end position="179"/>
    </location>
</feature>
<organism evidence="9 10">
    <name type="scientific">Turnera subulata</name>
    <dbReference type="NCBI Taxonomy" id="218843"/>
    <lineage>
        <taxon>Eukaryota</taxon>
        <taxon>Viridiplantae</taxon>
        <taxon>Streptophyta</taxon>
        <taxon>Embryophyta</taxon>
        <taxon>Tracheophyta</taxon>
        <taxon>Spermatophyta</taxon>
        <taxon>Magnoliopsida</taxon>
        <taxon>eudicotyledons</taxon>
        <taxon>Gunneridae</taxon>
        <taxon>Pentapetalae</taxon>
        <taxon>rosids</taxon>
        <taxon>fabids</taxon>
        <taxon>Malpighiales</taxon>
        <taxon>Passifloraceae</taxon>
        <taxon>Turnera</taxon>
    </lineage>
</organism>
<evidence type="ECO:0000256" key="5">
    <source>
        <dbReference type="ARBA" id="ARBA00023043"/>
    </source>
</evidence>
<evidence type="ECO:0000259" key="8">
    <source>
        <dbReference type="Pfam" id="PF13962"/>
    </source>
</evidence>
<dbReference type="GO" id="GO:0005886">
    <property type="term" value="C:plasma membrane"/>
    <property type="evidence" value="ECO:0007669"/>
    <property type="project" value="TreeGrafter"/>
</dbReference>
<evidence type="ECO:0000256" key="1">
    <source>
        <dbReference type="ARBA" id="ARBA00004141"/>
    </source>
</evidence>
<sequence>MEMEKEAAIPKNPAKNFYKHYCFQLGRESPYEARNTLLVVAALIVAVTYQAVVNPPGGVWQDDKRENDAKMVVLTFQGGANPLCGACQQNLTTDKIDATTLNLTIIELEDGNIINKAGKSVLASTNGAAFPIFLLANMLAFSSAAQTILSLVRGCPFQTEMWMAILATYLSYCACVAGVTPLKKIHWTYMFITMALPFGIRLILEFYRRQKK</sequence>
<dbReference type="EMBL" id="JAKUCV010002707">
    <property type="protein sequence ID" value="KAJ4841726.1"/>
    <property type="molecule type" value="Genomic_DNA"/>
</dbReference>
<dbReference type="Proteomes" id="UP001141552">
    <property type="component" value="Unassembled WGS sequence"/>
</dbReference>
<evidence type="ECO:0000256" key="7">
    <source>
        <dbReference type="SAM" id="Phobius"/>
    </source>
</evidence>
<keyword evidence="5" id="KW-0040">ANK repeat</keyword>
<dbReference type="PANTHER" id="PTHR24186:SF56">
    <property type="entry name" value="PGG DOMAIN-CONTAINING PROTEIN"/>
    <property type="match status" value="1"/>
</dbReference>
<comment type="subcellular location">
    <subcellularLocation>
        <location evidence="1">Membrane</location>
        <topology evidence="1">Multi-pass membrane protein</topology>
    </subcellularLocation>
</comment>
<reference evidence="9" key="2">
    <citation type="journal article" date="2023" name="Plants (Basel)">
        <title>Annotation of the Turnera subulata (Passifloraceae) Draft Genome Reveals the S-Locus Evolved after the Divergence of Turneroideae from Passifloroideae in a Stepwise Manner.</title>
        <authorList>
            <person name="Henning P.M."/>
            <person name="Roalson E.H."/>
            <person name="Mir W."/>
            <person name="McCubbin A.G."/>
            <person name="Shore J.S."/>
        </authorList>
    </citation>
    <scope>NUCLEOTIDE SEQUENCE</scope>
    <source>
        <strain evidence="9">F60SS</strain>
    </source>
</reference>
<feature type="domain" description="PGG" evidence="8">
    <location>
        <begin position="32"/>
        <end position="72"/>
    </location>
</feature>
<evidence type="ECO:0000256" key="6">
    <source>
        <dbReference type="ARBA" id="ARBA00023136"/>
    </source>
</evidence>
<evidence type="ECO:0000313" key="9">
    <source>
        <dbReference type="EMBL" id="KAJ4841726.1"/>
    </source>
</evidence>
<keyword evidence="4 7" id="KW-1133">Transmembrane helix</keyword>
<evidence type="ECO:0000256" key="2">
    <source>
        <dbReference type="ARBA" id="ARBA00022692"/>
    </source>
</evidence>
<reference evidence="9" key="1">
    <citation type="submission" date="2022-02" db="EMBL/GenBank/DDBJ databases">
        <authorList>
            <person name="Henning P.M."/>
            <person name="McCubbin A.G."/>
            <person name="Shore J.S."/>
        </authorList>
    </citation>
    <scope>NUCLEOTIDE SEQUENCE</scope>
    <source>
        <strain evidence="9">F60SS</strain>
        <tissue evidence="9">Leaves</tissue>
    </source>
</reference>
<keyword evidence="6 7" id="KW-0472">Membrane</keyword>
<dbReference type="Pfam" id="PF13962">
    <property type="entry name" value="PGG"/>
    <property type="match status" value="1"/>
</dbReference>
<evidence type="ECO:0000256" key="3">
    <source>
        <dbReference type="ARBA" id="ARBA00022737"/>
    </source>
</evidence>
<accession>A0A9Q0JGG9</accession>
<dbReference type="OrthoDB" id="681126at2759"/>
<dbReference type="InterPro" id="IPR026961">
    <property type="entry name" value="PGG_dom"/>
</dbReference>
<gene>
    <name evidence="9" type="ORF">Tsubulata_003011</name>
</gene>
<feature type="transmembrane region" description="Helical" evidence="7">
    <location>
        <begin position="185"/>
        <end position="204"/>
    </location>
</feature>
<name>A0A9Q0JGG9_9ROSI</name>
<keyword evidence="3" id="KW-0677">Repeat</keyword>
<dbReference type="PANTHER" id="PTHR24186">
    <property type="entry name" value="PROTEIN PHOSPHATASE 1 REGULATORY SUBUNIT"/>
    <property type="match status" value="1"/>
</dbReference>